<feature type="transmembrane region" description="Helical" evidence="9">
    <location>
        <begin position="95"/>
        <end position="111"/>
    </location>
</feature>
<keyword evidence="13" id="KW-1185">Reference proteome</keyword>
<keyword evidence="8 9" id="KW-0472">Membrane</keyword>
<comment type="caution">
    <text evidence="12">The sequence shown here is derived from an EMBL/GenBank/DDBJ whole genome shotgun (WGS) entry which is preliminary data.</text>
</comment>
<evidence type="ECO:0000256" key="4">
    <source>
        <dbReference type="ARBA" id="ARBA00022692"/>
    </source>
</evidence>
<comment type="function">
    <text evidence="9 10">This protein specifically catalyzes the removal of signal peptides from prolipoproteins.</text>
</comment>
<accession>A0ABU8S8E3</accession>
<dbReference type="Pfam" id="PF01252">
    <property type="entry name" value="Peptidase_A8"/>
    <property type="match status" value="1"/>
</dbReference>
<evidence type="ECO:0000256" key="11">
    <source>
        <dbReference type="RuleBase" id="RU004181"/>
    </source>
</evidence>
<feature type="active site" evidence="9">
    <location>
        <position position="140"/>
    </location>
</feature>
<evidence type="ECO:0000256" key="5">
    <source>
        <dbReference type="ARBA" id="ARBA00022750"/>
    </source>
</evidence>
<dbReference type="PANTHER" id="PTHR33695">
    <property type="entry name" value="LIPOPROTEIN SIGNAL PEPTIDASE"/>
    <property type="match status" value="1"/>
</dbReference>
<dbReference type="GO" id="GO:0004190">
    <property type="term" value="F:aspartic-type endopeptidase activity"/>
    <property type="evidence" value="ECO:0007669"/>
    <property type="project" value="UniProtKB-EC"/>
</dbReference>
<comment type="caution">
    <text evidence="9">Lacks conserved residue(s) required for the propagation of feature annotation.</text>
</comment>
<evidence type="ECO:0000256" key="8">
    <source>
        <dbReference type="ARBA" id="ARBA00023136"/>
    </source>
</evidence>
<comment type="subcellular location">
    <subcellularLocation>
        <location evidence="9">Cell membrane</location>
        <topology evidence="9">Multi-pass membrane protein</topology>
    </subcellularLocation>
</comment>
<keyword evidence="4 9" id="KW-0812">Transmembrane</keyword>
<dbReference type="PROSITE" id="PS00855">
    <property type="entry name" value="SPASE_II"/>
    <property type="match status" value="1"/>
</dbReference>
<evidence type="ECO:0000256" key="10">
    <source>
        <dbReference type="RuleBase" id="RU000594"/>
    </source>
</evidence>
<evidence type="ECO:0000256" key="2">
    <source>
        <dbReference type="ARBA" id="ARBA00022475"/>
    </source>
</evidence>
<evidence type="ECO:0000256" key="1">
    <source>
        <dbReference type="ARBA" id="ARBA00006139"/>
    </source>
</evidence>
<feature type="transmembrane region" description="Helical" evidence="9">
    <location>
        <begin position="131"/>
        <end position="152"/>
    </location>
</feature>
<proteinExistence type="inferred from homology"/>
<evidence type="ECO:0000256" key="3">
    <source>
        <dbReference type="ARBA" id="ARBA00022670"/>
    </source>
</evidence>
<dbReference type="Proteomes" id="UP001379235">
    <property type="component" value="Unassembled WGS sequence"/>
</dbReference>
<dbReference type="PANTHER" id="PTHR33695:SF1">
    <property type="entry name" value="LIPOPROTEIN SIGNAL PEPTIDASE"/>
    <property type="match status" value="1"/>
</dbReference>
<dbReference type="HAMAP" id="MF_00161">
    <property type="entry name" value="LspA"/>
    <property type="match status" value="1"/>
</dbReference>
<feature type="transmembrane region" description="Helical" evidence="9">
    <location>
        <begin position="70"/>
        <end position="88"/>
    </location>
</feature>
<keyword evidence="3 9" id="KW-0645">Protease</keyword>
<dbReference type="RefSeq" id="WP_339966545.1">
    <property type="nucleotide sequence ID" value="NZ_JBBHJY010000004.1"/>
</dbReference>
<name>A0ABU8S8E3_9SPHN</name>
<keyword evidence="2 9" id="KW-1003">Cell membrane</keyword>
<feature type="active site" evidence="9">
    <location>
        <position position="121"/>
    </location>
</feature>
<evidence type="ECO:0000256" key="9">
    <source>
        <dbReference type="HAMAP-Rule" id="MF_00161"/>
    </source>
</evidence>
<protein>
    <recommendedName>
        <fullName evidence="9">Lipoprotein signal peptidase</fullName>
        <ecNumber evidence="9">3.4.23.36</ecNumber>
    </recommendedName>
    <alternativeName>
        <fullName evidence="9">Prolipoprotein signal peptidase</fullName>
    </alternativeName>
    <alternativeName>
        <fullName evidence="9">Signal peptidase II</fullName>
        <shortName evidence="9">SPase II</shortName>
    </alternativeName>
</protein>
<evidence type="ECO:0000256" key="7">
    <source>
        <dbReference type="ARBA" id="ARBA00022989"/>
    </source>
</evidence>
<dbReference type="NCBIfam" id="TIGR00077">
    <property type="entry name" value="lspA"/>
    <property type="match status" value="1"/>
</dbReference>
<keyword evidence="5 9" id="KW-0064">Aspartyl protease</keyword>
<gene>
    <name evidence="9 12" type="primary">lspA</name>
    <name evidence="12" type="ORF">WG900_09135</name>
</gene>
<sequence>MTSTRRLGFLIAAFIFIADQALKWAVMGPLALRDRFLQQIEILPFFRLTWAENRGISLGLFTAEGETGRWILVAVTALIACGVVYWILRETAKADILALGAVLGGAIGNIVDRVRLGYVADYADLHFGEFRPFMIFNLADAAISIGVLIVLARSLLSREKADNQPAGSASES</sequence>
<keyword evidence="6 9" id="KW-0378">Hydrolase</keyword>
<comment type="catalytic activity">
    <reaction evidence="9 10">
        <text>Release of signal peptides from bacterial membrane prolipoproteins. Hydrolyzes -Xaa-Yaa-Zaa-|-(S,diacylglyceryl)Cys-, in which Xaa is hydrophobic (preferably Leu), and Yaa (Ala or Ser) and Zaa (Gly or Ala) have small, neutral side chains.</text>
        <dbReference type="EC" id="3.4.23.36"/>
    </reaction>
</comment>
<keyword evidence="7 9" id="KW-1133">Transmembrane helix</keyword>
<evidence type="ECO:0000256" key="6">
    <source>
        <dbReference type="ARBA" id="ARBA00022801"/>
    </source>
</evidence>
<dbReference type="InterPro" id="IPR001872">
    <property type="entry name" value="Peptidase_A8"/>
</dbReference>
<evidence type="ECO:0000313" key="12">
    <source>
        <dbReference type="EMBL" id="MEJ6010085.1"/>
    </source>
</evidence>
<comment type="pathway">
    <text evidence="9">Protein modification; lipoprotein biosynthesis (signal peptide cleavage).</text>
</comment>
<reference evidence="12 13" key="1">
    <citation type="submission" date="2024-03" db="EMBL/GenBank/DDBJ databases">
        <authorList>
            <person name="Jo J.-H."/>
        </authorList>
    </citation>
    <scope>NUCLEOTIDE SEQUENCE [LARGE SCALE GENOMIC DNA]</scope>
    <source>
        <strain evidence="12 13">AS3R-12</strain>
    </source>
</reference>
<dbReference type="PRINTS" id="PR00781">
    <property type="entry name" value="LIPOSIGPTASE"/>
</dbReference>
<comment type="similarity">
    <text evidence="1 9 11">Belongs to the peptidase A8 family.</text>
</comment>
<dbReference type="EMBL" id="JBBHJY010000004">
    <property type="protein sequence ID" value="MEJ6010085.1"/>
    <property type="molecule type" value="Genomic_DNA"/>
</dbReference>
<evidence type="ECO:0000313" key="13">
    <source>
        <dbReference type="Proteomes" id="UP001379235"/>
    </source>
</evidence>
<organism evidence="12 13">
    <name type="scientific">Novosphingobium aquae</name>
    <dbReference type="NCBI Taxonomy" id="3133435"/>
    <lineage>
        <taxon>Bacteria</taxon>
        <taxon>Pseudomonadati</taxon>
        <taxon>Pseudomonadota</taxon>
        <taxon>Alphaproteobacteria</taxon>
        <taxon>Sphingomonadales</taxon>
        <taxon>Sphingomonadaceae</taxon>
        <taxon>Novosphingobium</taxon>
    </lineage>
</organism>
<dbReference type="EC" id="3.4.23.36" evidence="9"/>